<dbReference type="EMBL" id="ML179411">
    <property type="protein sequence ID" value="THU88370.1"/>
    <property type="molecule type" value="Genomic_DNA"/>
</dbReference>
<sequence length="72" mass="8276">MRNLFNSISFLLLFFPLTLIQNCPVNNYSSVTHRSIHCKPNCPSTVCLRFSDIMLIDLQEPSYNGESFYQGV</sequence>
<accession>A0A4S8LHN5</accession>
<feature type="signal peptide" evidence="1">
    <location>
        <begin position="1"/>
        <end position="20"/>
    </location>
</feature>
<dbReference type="Proteomes" id="UP000297245">
    <property type="component" value="Unassembled WGS sequence"/>
</dbReference>
<gene>
    <name evidence="2" type="ORF">K435DRAFT_782080</name>
</gene>
<reference evidence="2 3" key="1">
    <citation type="journal article" date="2019" name="Nat. Ecol. Evol.">
        <title>Megaphylogeny resolves global patterns of mushroom evolution.</title>
        <authorList>
            <person name="Varga T."/>
            <person name="Krizsan K."/>
            <person name="Foldi C."/>
            <person name="Dima B."/>
            <person name="Sanchez-Garcia M."/>
            <person name="Sanchez-Ramirez S."/>
            <person name="Szollosi G.J."/>
            <person name="Szarkandi J.G."/>
            <person name="Papp V."/>
            <person name="Albert L."/>
            <person name="Andreopoulos W."/>
            <person name="Angelini C."/>
            <person name="Antonin V."/>
            <person name="Barry K.W."/>
            <person name="Bougher N.L."/>
            <person name="Buchanan P."/>
            <person name="Buyck B."/>
            <person name="Bense V."/>
            <person name="Catcheside P."/>
            <person name="Chovatia M."/>
            <person name="Cooper J."/>
            <person name="Damon W."/>
            <person name="Desjardin D."/>
            <person name="Finy P."/>
            <person name="Geml J."/>
            <person name="Haridas S."/>
            <person name="Hughes K."/>
            <person name="Justo A."/>
            <person name="Karasinski D."/>
            <person name="Kautmanova I."/>
            <person name="Kiss B."/>
            <person name="Kocsube S."/>
            <person name="Kotiranta H."/>
            <person name="LaButti K.M."/>
            <person name="Lechner B.E."/>
            <person name="Liimatainen K."/>
            <person name="Lipzen A."/>
            <person name="Lukacs Z."/>
            <person name="Mihaltcheva S."/>
            <person name="Morgado L.N."/>
            <person name="Niskanen T."/>
            <person name="Noordeloos M.E."/>
            <person name="Ohm R.A."/>
            <person name="Ortiz-Santana B."/>
            <person name="Ovrebo C."/>
            <person name="Racz N."/>
            <person name="Riley R."/>
            <person name="Savchenko A."/>
            <person name="Shiryaev A."/>
            <person name="Soop K."/>
            <person name="Spirin V."/>
            <person name="Szebenyi C."/>
            <person name="Tomsovsky M."/>
            <person name="Tulloss R.E."/>
            <person name="Uehling J."/>
            <person name="Grigoriev I.V."/>
            <person name="Vagvolgyi C."/>
            <person name="Papp T."/>
            <person name="Martin F.M."/>
            <person name="Miettinen O."/>
            <person name="Hibbett D.S."/>
            <person name="Nagy L.G."/>
        </authorList>
    </citation>
    <scope>NUCLEOTIDE SEQUENCE [LARGE SCALE GENOMIC DNA]</scope>
    <source>
        <strain evidence="2 3">CBS 962.96</strain>
    </source>
</reference>
<name>A0A4S8LHN5_DENBC</name>
<evidence type="ECO:0000313" key="2">
    <source>
        <dbReference type="EMBL" id="THU88370.1"/>
    </source>
</evidence>
<dbReference type="AlphaFoldDB" id="A0A4S8LHN5"/>
<protein>
    <submittedName>
        <fullName evidence="2">Uncharacterized protein</fullName>
    </submittedName>
</protein>
<evidence type="ECO:0000313" key="3">
    <source>
        <dbReference type="Proteomes" id="UP000297245"/>
    </source>
</evidence>
<keyword evidence="3" id="KW-1185">Reference proteome</keyword>
<proteinExistence type="predicted"/>
<evidence type="ECO:0000256" key="1">
    <source>
        <dbReference type="SAM" id="SignalP"/>
    </source>
</evidence>
<keyword evidence="1" id="KW-0732">Signal</keyword>
<feature type="chain" id="PRO_5020868299" evidence="1">
    <location>
        <begin position="21"/>
        <end position="72"/>
    </location>
</feature>
<organism evidence="2 3">
    <name type="scientific">Dendrothele bispora (strain CBS 962.96)</name>
    <dbReference type="NCBI Taxonomy" id="1314807"/>
    <lineage>
        <taxon>Eukaryota</taxon>
        <taxon>Fungi</taxon>
        <taxon>Dikarya</taxon>
        <taxon>Basidiomycota</taxon>
        <taxon>Agaricomycotina</taxon>
        <taxon>Agaricomycetes</taxon>
        <taxon>Agaricomycetidae</taxon>
        <taxon>Agaricales</taxon>
        <taxon>Agaricales incertae sedis</taxon>
        <taxon>Dendrothele</taxon>
    </lineage>
</organism>